<organism evidence="2 3">
    <name type="scientific">Cylindrotheca closterium</name>
    <dbReference type="NCBI Taxonomy" id="2856"/>
    <lineage>
        <taxon>Eukaryota</taxon>
        <taxon>Sar</taxon>
        <taxon>Stramenopiles</taxon>
        <taxon>Ochrophyta</taxon>
        <taxon>Bacillariophyta</taxon>
        <taxon>Bacillariophyceae</taxon>
        <taxon>Bacillariophycidae</taxon>
        <taxon>Bacillariales</taxon>
        <taxon>Bacillariaceae</taxon>
        <taxon>Cylindrotheca</taxon>
    </lineage>
</organism>
<name>A0AAD2CHU2_9STRA</name>
<keyword evidence="1" id="KW-0812">Transmembrane</keyword>
<keyword evidence="3" id="KW-1185">Reference proteome</keyword>
<evidence type="ECO:0000256" key="1">
    <source>
        <dbReference type="SAM" id="Phobius"/>
    </source>
</evidence>
<evidence type="ECO:0000313" key="3">
    <source>
        <dbReference type="Proteomes" id="UP001295423"/>
    </source>
</evidence>
<reference evidence="2" key="1">
    <citation type="submission" date="2023-08" db="EMBL/GenBank/DDBJ databases">
        <authorList>
            <person name="Audoor S."/>
            <person name="Bilcke G."/>
        </authorList>
    </citation>
    <scope>NUCLEOTIDE SEQUENCE</scope>
</reference>
<evidence type="ECO:0000313" key="2">
    <source>
        <dbReference type="EMBL" id="CAJ1934565.1"/>
    </source>
</evidence>
<accession>A0AAD2CHU2</accession>
<keyword evidence="1" id="KW-0472">Membrane</keyword>
<comment type="caution">
    <text evidence="2">The sequence shown here is derived from an EMBL/GenBank/DDBJ whole genome shotgun (WGS) entry which is preliminary data.</text>
</comment>
<protein>
    <submittedName>
        <fullName evidence="2">Uncharacterized protein</fullName>
    </submittedName>
</protein>
<sequence length="452" mass="49830">MFSFIFMNNNNIINTIINTITMPLALTLIVMLVAAMPVIAQQLISRVAVAPAVHSVIATQTTTIVAGVRAIFGSISIAAVGRTVSDAIGGITNIIKSFIGNATVLNSQIFALPTSETYLQLIVRAPRDLVLMATRAIIVRATRAIIVRATRSLVLFATRELVLRVSTCTDLVILGSSDLLVPFGPQHLIIKEAYCEEALAHCITPVFAFVGQEILKLPISETFRSEGNMMPPWSPSILPNYSSFGMASIIGRFKFTLMACVPVFAELTCMMSWMLASFVSVMMSLVKLNMLMRTIETTKPGVQVFTDLISALSSWVCMWISALSVVSSTMTSLVKLAVEGALENYPGKVKYYWVVVILPNFCLNKVCCDYLGQEGPPPRTVPPSSGKTIIGSYKRKMAKKQYDQKIKEMRERTERSFRLEAQIPGTPINEFQTKWECAVMFRTNETLLPGQE</sequence>
<dbReference type="AlphaFoldDB" id="A0AAD2CHU2"/>
<dbReference type="Proteomes" id="UP001295423">
    <property type="component" value="Unassembled WGS sequence"/>
</dbReference>
<feature type="transmembrane region" description="Helical" evidence="1">
    <location>
        <begin position="270"/>
        <end position="292"/>
    </location>
</feature>
<gene>
    <name evidence="2" type="ORF">CYCCA115_LOCUS3906</name>
</gene>
<dbReference type="EMBL" id="CAKOGP040000336">
    <property type="protein sequence ID" value="CAJ1934565.1"/>
    <property type="molecule type" value="Genomic_DNA"/>
</dbReference>
<keyword evidence="1" id="KW-1133">Transmembrane helix</keyword>
<proteinExistence type="predicted"/>